<reference evidence="1 2" key="2">
    <citation type="submission" date="2020-07" db="EMBL/GenBank/DDBJ databases">
        <title>Genome assembly of wild tea tree DASZ reveals pedigree and selection history of tea varieties.</title>
        <authorList>
            <person name="Zhang W."/>
        </authorList>
    </citation>
    <scope>NUCLEOTIDE SEQUENCE [LARGE SCALE GENOMIC DNA]</scope>
    <source>
        <strain evidence="2">cv. G240</strain>
        <tissue evidence="1">Leaf</tissue>
    </source>
</reference>
<keyword evidence="2" id="KW-1185">Reference proteome</keyword>
<sequence length="126" mass="14384">MSLIGTLFKSPRTSTMTISNFPTTTLVFLFTKTTMKGSQLIQSLIGSGGKINFFEKRNPNFLIGVLWYSTPSVLHQLEKSNCYIHGASLFESFAEDFRKDAMMEDWVKKFEKLAGSQEHFNNLIWS</sequence>
<dbReference type="AlphaFoldDB" id="A0A7J7HMA6"/>
<protein>
    <submittedName>
        <fullName evidence="1">Uncharacterized protein</fullName>
    </submittedName>
</protein>
<organism evidence="1 2">
    <name type="scientific">Camellia sinensis</name>
    <name type="common">Tea plant</name>
    <name type="synonym">Thea sinensis</name>
    <dbReference type="NCBI Taxonomy" id="4442"/>
    <lineage>
        <taxon>Eukaryota</taxon>
        <taxon>Viridiplantae</taxon>
        <taxon>Streptophyta</taxon>
        <taxon>Embryophyta</taxon>
        <taxon>Tracheophyta</taxon>
        <taxon>Spermatophyta</taxon>
        <taxon>Magnoliopsida</taxon>
        <taxon>eudicotyledons</taxon>
        <taxon>Gunneridae</taxon>
        <taxon>Pentapetalae</taxon>
        <taxon>asterids</taxon>
        <taxon>Ericales</taxon>
        <taxon>Theaceae</taxon>
        <taxon>Camellia</taxon>
    </lineage>
</organism>
<name>A0A7J7HMA6_CAMSI</name>
<evidence type="ECO:0000313" key="1">
    <source>
        <dbReference type="EMBL" id="KAF5953086.1"/>
    </source>
</evidence>
<evidence type="ECO:0000313" key="2">
    <source>
        <dbReference type="Proteomes" id="UP000593564"/>
    </source>
</evidence>
<dbReference type="EMBL" id="JACBKZ010000004">
    <property type="protein sequence ID" value="KAF5953086.1"/>
    <property type="molecule type" value="Genomic_DNA"/>
</dbReference>
<gene>
    <name evidence="1" type="ORF">HYC85_011030</name>
</gene>
<accession>A0A7J7HMA6</accession>
<reference evidence="2" key="1">
    <citation type="journal article" date="2020" name="Nat. Commun.">
        <title>Genome assembly of wild tea tree DASZ reveals pedigree and selection history of tea varieties.</title>
        <authorList>
            <person name="Zhang W."/>
            <person name="Zhang Y."/>
            <person name="Qiu H."/>
            <person name="Guo Y."/>
            <person name="Wan H."/>
            <person name="Zhang X."/>
            <person name="Scossa F."/>
            <person name="Alseekh S."/>
            <person name="Zhang Q."/>
            <person name="Wang P."/>
            <person name="Xu L."/>
            <person name="Schmidt M.H."/>
            <person name="Jia X."/>
            <person name="Li D."/>
            <person name="Zhu A."/>
            <person name="Guo F."/>
            <person name="Chen W."/>
            <person name="Ni D."/>
            <person name="Usadel B."/>
            <person name="Fernie A.R."/>
            <person name="Wen W."/>
        </authorList>
    </citation>
    <scope>NUCLEOTIDE SEQUENCE [LARGE SCALE GENOMIC DNA]</scope>
    <source>
        <strain evidence="2">cv. G240</strain>
    </source>
</reference>
<dbReference type="Proteomes" id="UP000593564">
    <property type="component" value="Unassembled WGS sequence"/>
</dbReference>
<proteinExistence type="predicted"/>
<comment type="caution">
    <text evidence="1">The sequence shown here is derived from an EMBL/GenBank/DDBJ whole genome shotgun (WGS) entry which is preliminary data.</text>
</comment>